<evidence type="ECO:0000256" key="2">
    <source>
        <dbReference type="ARBA" id="ARBA00022517"/>
    </source>
</evidence>
<dbReference type="InterPro" id="IPR036847">
    <property type="entry name" value="RimP_C_sf"/>
</dbReference>
<reference evidence="6 7" key="1">
    <citation type="journal article" date="2015" name="Genome Announc.">
        <title>Complete Genome of Geobacter pickeringii G13T, a Metal-Reducing Isolate from Sedimentary Kaolin Deposits.</title>
        <authorList>
            <person name="Badalamenti J.P."/>
            <person name="Bond D.R."/>
        </authorList>
    </citation>
    <scope>NUCLEOTIDE SEQUENCE [LARGE SCALE GENOMIC DNA]</scope>
    <source>
        <strain evidence="6 7">G13</strain>
    </source>
</reference>
<dbReference type="Gene3D" id="2.30.30.180">
    <property type="entry name" value="Ribosome maturation factor RimP, C-terminal domain"/>
    <property type="match status" value="1"/>
</dbReference>
<comment type="function">
    <text evidence="3">Required for maturation of 30S ribosomal subunits.</text>
</comment>
<dbReference type="PANTHER" id="PTHR33867">
    <property type="entry name" value="RIBOSOME MATURATION FACTOR RIMP"/>
    <property type="match status" value="1"/>
</dbReference>
<dbReference type="SUPFAM" id="SSF74942">
    <property type="entry name" value="YhbC-like, C-terminal domain"/>
    <property type="match status" value="1"/>
</dbReference>
<dbReference type="CDD" id="cd01734">
    <property type="entry name" value="YlxS_C"/>
    <property type="match status" value="1"/>
</dbReference>
<dbReference type="Gene3D" id="3.30.300.70">
    <property type="entry name" value="RimP-like superfamily, N-terminal"/>
    <property type="match status" value="1"/>
</dbReference>
<keyword evidence="7" id="KW-1185">Reference proteome</keyword>
<dbReference type="InterPro" id="IPR003728">
    <property type="entry name" value="Ribosome_maturation_RimP"/>
</dbReference>
<protein>
    <recommendedName>
        <fullName evidence="3">Ribosome maturation factor RimP</fullName>
    </recommendedName>
</protein>
<dbReference type="HOGENOM" id="CLU_070525_2_0_7"/>
<dbReference type="STRING" id="345632.GPICK_07845"/>
<dbReference type="Pfam" id="PF17384">
    <property type="entry name" value="DUF150_C"/>
    <property type="match status" value="1"/>
</dbReference>
<keyword evidence="2 3" id="KW-0690">Ribosome biogenesis</keyword>
<dbReference type="EMBL" id="CP009788">
    <property type="protein sequence ID" value="AJE03273.1"/>
    <property type="molecule type" value="Genomic_DNA"/>
</dbReference>
<dbReference type="InterPro" id="IPR028989">
    <property type="entry name" value="RimP_N"/>
</dbReference>
<evidence type="ECO:0000259" key="5">
    <source>
        <dbReference type="Pfam" id="PF17384"/>
    </source>
</evidence>
<gene>
    <name evidence="3" type="primary">rimP</name>
    <name evidence="6" type="ORF">GPICK_07845</name>
</gene>
<accession>A0A0B5B961</accession>
<dbReference type="Proteomes" id="UP000057609">
    <property type="component" value="Chromosome"/>
</dbReference>
<evidence type="ECO:0000256" key="3">
    <source>
        <dbReference type="HAMAP-Rule" id="MF_01077"/>
    </source>
</evidence>
<dbReference type="InterPro" id="IPR035956">
    <property type="entry name" value="RimP_N_sf"/>
</dbReference>
<dbReference type="PANTHER" id="PTHR33867:SF1">
    <property type="entry name" value="RIBOSOME MATURATION FACTOR RIMP"/>
    <property type="match status" value="1"/>
</dbReference>
<dbReference type="HAMAP" id="MF_01077">
    <property type="entry name" value="RimP"/>
    <property type="match status" value="1"/>
</dbReference>
<dbReference type="OrthoDB" id="9805006at2"/>
<dbReference type="GO" id="GO:0005829">
    <property type="term" value="C:cytosol"/>
    <property type="evidence" value="ECO:0007669"/>
    <property type="project" value="TreeGrafter"/>
</dbReference>
<comment type="subcellular location">
    <subcellularLocation>
        <location evidence="3">Cytoplasm</location>
    </subcellularLocation>
</comment>
<evidence type="ECO:0000313" key="6">
    <source>
        <dbReference type="EMBL" id="AJE03273.1"/>
    </source>
</evidence>
<dbReference type="Pfam" id="PF02576">
    <property type="entry name" value="RimP_N"/>
    <property type="match status" value="1"/>
</dbReference>
<feature type="domain" description="Ribosome maturation factor RimP N-terminal" evidence="4">
    <location>
        <begin position="13"/>
        <end position="84"/>
    </location>
</feature>
<dbReference type="InterPro" id="IPR028998">
    <property type="entry name" value="RimP_C"/>
</dbReference>
<dbReference type="SUPFAM" id="SSF75420">
    <property type="entry name" value="YhbC-like, N-terminal domain"/>
    <property type="match status" value="1"/>
</dbReference>
<dbReference type="GO" id="GO:0000028">
    <property type="term" value="P:ribosomal small subunit assembly"/>
    <property type="evidence" value="ECO:0007669"/>
    <property type="project" value="TreeGrafter"/>
</dbReference>
<sequence length="159" mass="17738">MAQQDVASRVAGIVEGIVAPLGMELVDVEYKREGRQMVLRLFLDKEGGITLDDCAEVSREVSEVLDVEDFIGDRYALEVSSPGLNRPLKKESDYARYQGRLVKVKTFELMADEAGNMRKTFLGDLDGCQDGVVVIRLREGQVARIPLVKIAKANLEFEF</sequence>
<dbReference type="KEGG" id="gpi:GPICK_07845"/>
<evidence type="ECO:0000259" key="4">
    <source>
        <dbReference type="Pfam" id="PF02576"/>
    </source>
</evidence>
<dbReference type="FunFam" id="3.30.300.70:FF:000001">
    <property type="entry name" value="Ribosome maturation factor RimP"/>
    <property type="match status" value="1"/>
</dbReference>
<keyword evidence="1 3" id="KW-0963">Cytoplasm</keyword>
<dbReference type="AlphaFoldDB" id="A0A0B5B961"/>
<evidence type="ECO:0000256" key="1">
    <source>
        <dbReference type="ARBA" id="ARBA00022490"/>
    </source>
</evidence>
<dbReference type="RefSeq" id="WP_039741918.1">
    <property type="nucleotide sequence ID" value="NZ_CP009788.1"/>
</dbReference>
<feature type="domain" description="Ribosome maturation factor RimP C-terminal" evidence="5">
    <location>
        <begin position="88"/>
        <end position="159"/>
    </location>
</feature>
<dbReference type="GO" id="GO:0006412">
    <property type="term" value="P:translation"/>
    <property type="evidence" value="ECO:0007669"/>
    <property type="project" value="TreeGrafter"/>
</dbReference>
<dbReference type="NCBIfam" id="NF011241">
    <property type="entry name" value="PRK14647.1"/>
    <property type="match status" value="1"/>
</dbReference>
<name>A0A0B5B961_9BACT</name>
<evidence type="ECO:0000313" key="7">
    <source>
        <dbReference type="Proteomes" id="UP000057609"/>
    </source>
</evidence>
<organism evidence="6 7">
    <name type="scientific">Geobacter pickeringii</name>
    <dbReference type="NCBI Taxonomy" id="345632"/>
    <lineage>
        <taxon>Bacteria</taxon>
        <taxon>Pseudomonadati</taxon>
        <taxon>Thermodesulfobacteriota</taxon>
        <taxon>Desulfuromonadia</taxon>
        <taxon>Geobacterales</taxon>
        <taxon>Geobacteraceae</taxon>
        <taxon>Geobacter</taxon>
    </lineage>
</organism>
<proteinExistence type="inferred from homology"/>
<comment type="similarity">
    <text evidence="3">Belongs to the RimP family.</text>
</comment>